<reference evidence="3" key="1">
    <citation type="submission" date="2019-11" db="EMBL/GenBank/DDBJ databases">
        <title>Microbial mats filling the niche in hypersaline microbial mats.</title>
        <authorList>
            <person name="Wong H.L."/>
            <person name="Macleod F.I."/>
            <person name="White R.A. III"/>
            <person name="Burns B.P."/>
        </authorList>
    </citation>
    <scope>NUCLEOTIDE SEQUENCE</scope>
    <source>
        <strain evidence="3">Rbin_158</strain>
    </source>
</reference>
<dbReference type="AlphaFoldDB" id="A0A9D5Q6E0"/>
<dbReference type="InterPro" id="IPR052515">
    <property type="entry name" value="Gfo/Idh/MocA_Oxidoreductase"/>
</dbReference>
<feature type="domain" description="GFO/IDH/MocA-like oxidoreductase" evidence="2">
    <location>
        <begin position="132"/>
        <end position="253"/>
    </location>
</feature>
<protein>
    <submittedName>
        <fullName evidence="3">Gfo/Idh/MocA family oxidoreductase</fullName>
    </submittedName>
</protein>
<dbReference type="Gene3D" id="3.30.360.10">
    <property type="entry name" value="Dihydrodipicolinate Reductase, domain 2"/>
    <property type="match status" value="1"/>
</dbReference>
<dbReference type="SUPFAM" id="SSF55347">
    <property type="entry name" value="Glyceraldehyde-3-phosphate dehydrogenase-like, C-terminal domain"/>
    <property type="match status" value="1"/>
</dbReference>
<dbReference type="PANTHER" id="PTHR43249:SF1">
    <property type="entry name" value="D-GLUCOSIDE 3-DEHYDROGENASE"/>
    <property type="match status" value="1"/>
</dbReference>
<sequence length="348" mass="37607">MSYGFGIVGLGLIADFHAKAIEATGKGQVVACCSRNQEKADAFGAKYTCQGYTDMDEFLRHPGLEIVTLCTPSGFHLEPALAAATAGKHLIVEKPLEITLDRCDQIIAACEKHTVKLAGVFQSRFSDVAKVLKTTLDEGRFGRLVLGDAYVKWYRSQQYYDEGGWHGTWKLDGGGALMNQSIHAIDLLQWFMGPVESVSAFTGTVGHERIEVEDVSVAALHFKNGAFGVIEGTTAIYPGFLKKLEISGTQGSAVLEEENLNVWAFADERAEDAAILEQFAATTDSGGGAADPGAISFQGHQRQFADFIDALETGRSPLVDGLEARKAVEIILAIYQSAREGRRVTLPV</sequence>
<accession>A0A9D5Q6E0</accession>
<dbReference type="SUPFAM" id="SSF51735">
    <property type="entry name" value="NAD(P)-binding Rossmann-fold domains"/>
    <property type="match status" value="1"/>
</dbReference>
<dbReference type="GO" id="GO:0000166">
    <property type="term" value="F:nucleotide binding"/>
    <property type="evidence" value="ECO:0007669"/>
    <property type="project" value="InterPro"/>
</dbReference>
<name>A0A9D5Q6E0_9BACT</name>
<evidence type="ECO:0000259" key="2">
    <source>
        <dbReference type="Pfam" id="PF22725"/>
    </source>
</evidence>
<dbReference type="PANTHER" id="PTHR43249">
    <property type="entry name" value="UDP-N-ACETYL-2-AMINO-2-DEOXY-D-GLUCURONATE OXIDASE"/>
    <property type="match status" value="1"/>
</dbReference>
<comment type="caution">
    <text evidence="3">The sequence shown here is derived from an EMBL/GenBank/DDBJ whole genome shotgun (WGS) entry which is preliminary data.</text>
</comment>
<feature type="domain" description="Gfo/Idh/MocA-like oxidoreductase N-terminal" evidence="1">
    <location>
        <begin position="5"/>
        <end position="117"/>
    </location>
</feature>
<dbReference type="InterPro" id="IPR000683">
    <property type="entry name" value="Gfo/Idh/MocA-like_OxRdtase_N"/>
</dbReference>
<dbReference type="Proteomes" id="UP000649604">
    <property type="component" value="Unassembled WGS sequence"/>
</dbReference>
<evidence type="ECO:0000313" key="3">
    <source>
        <dbReference type="EMBL" id="MBD3324826.1"/>
    </source>
</evidence>
<evidence type="ECO:0000259" key="1">
    <source>
        <dbReference type="Pfam" id="PF01408"/>
    </source>
</evidence>
<dbReference type="InterPro" id="IPR036291">
    <property type="entry name" value="NAD(P)-bd_dom_sf"/>
</dbReference>
<organism evidence="3 4">
    <name type="scientific">candidate division KSB3 bacterium</name>
    <dbReference type="NCBI Taxonomy" id="2044937"/>
    <lineage>
        <taxon>Bacteria</taxon>
        <taxon>candidate division KSB3</taxon>
    </lineage>
</organism>
<dbReference type="InterPro" id="IPR055170">
    <property type="entry name" value="GFO_IDH_MocA-like_dom"/>
</dbReference>
<dbReference type="EMBL" id="WJJP01000305">
    <property type="protein sequence ID" value="MBD3324826.1"/>
    <property type="molecule type" value="Genomic_DNA"/>
</dbReference>
<evidence type="ECO:0000313" key="4">
    <source>
        <dbReference type="Proteomes" id="UP000649604"/>
    </source>
</evidence>
<proteinExistence type="predicted"/>
<dbReference type="Pfam" id="PF22725">
    <property type="entry name" value="GFO_IDH_MocA_C3"/>
    <property type="match status" value="1"/>
</dbReference>
<dbReference type="Gene3D" id="3.40.50.720">
    <property type="entry name" value="NAD(P)-binding Rossmann-like Domain"/>
    <property type="match status" value="1"/>
</dbReference>
<dbReference type="Pfam" id="PF01408">
    <property type="entry name" value="GFO_IDH_MocA"/>
    <property type="match status" value="1"/>
</dbReference>
<gene>
    <name evidence="3" type="ORF">GF339_09595</name>
</gene>